<dbReference type="SMART" id="SM00450">
    <property type="entry name" value="RHOD"/>
    <property type="match status" value="1"/>
</dbReference>
<dbReference type="PANTHER" id="PTHR44542:SF12">
    <property type="entry name" value="THIOSULFATE SULFURTRANSFERASE 18"/>
    <property type="match status" value="1"/>
</dbReference>
<reference evidence="2" key="1">
    <citation type="journal article" date="2017" name="Nature">
        <title>The genome of Chenopodium quinoa.</title>
        <authorList>
            <person name="Jarvis D.E."/>
            <person name="Ho Y.S."/>
            <person name="Lightfoot D.J."/>
            <person name="Schmoeckel S.M."/>
            <person name="Li B."/>
            <person name="Borm T.J.A."/>
            <person name="Ohyanagi H."/>
            <person name="Mineta K."/>
            <person name="Michell C.T."/>
            <person name="Saber N."/>
            <person name="Kharbatia N.M."/>
            <person name="Rupper R.R."/>
            <person name="Sharp A.R."/>
            <person name="Dally N."/>
            <person name="Boughton B.A."/>
            <person name="Woo Y.H."/>
            <person name="Gao G."/>
            <person name="Schijlen E.G.W.M."/>
            <person name="Guo X."/>
            <person name="Momin A.A."/>
            <person name="Negrao S."/>
            <person name="Al-Babili S."/>
            <person name="Gehring C."/>
            <person name="Roessner U."/>
            <person name="Jung C."/>
            <person name="Murphy K."/>
            <person name="Arold S.T."/>
            <person name="Gojobori T."/>
            <person name="van der Linden C.G."/>
            <person name="van Loo E.N."/>
            <person name="Jellen E.N."/>
            <person name="Maughan P.J."/>
            <person name="Tester M."/>
        </authorList>
    </citation>
    <scope>NUCLEOTIDE SEQUENCE [LARGE SCALE GENOMIC DNA]</scope>
    <source>
        <strain evidence="2">cv. PI 614886</strain>
    </source>
</reference>
<dbReference type="PANTHER" id="PTHR44542">
    <property type="entry name" value="THIOSULFATE SULFURTRANSFERASE 18"/>
    <property type="match status" value="1"/>
</dbReference>
<dbReference type="InterPro" id="IPR044684">
    <property type="entry name" value="STR17/STR18/HARC1-like"/>
</dbReference>
<name>A0A803KWE7_CHEQI</name>
<dbReference type="SUPFAM" id="SSF52821">
    <property type="entry name" value="Rhodanese/Cell cycle control phosphatase"/>
    <property type="match status" value="1"/>
</dbReference>
<dbReference type="GO" id="GO:0003824">
    <property type="term" value="F:catalytic activity"/>
    <property type="evidence" value="ECO:0007669"/>
    <property type="project" value="InterPro"/>
</dbReference>
<sequence length="133" mass="14804">MSAQNPRSENLQLVTVDVHAANDLIRSGHRYLDVRTPEEFNRGHVDVENCVNIPYFFFNPAGRVKNTKFLEQVSAVCSKDDHIVVGCQSGVRSGYATTDLLKAGYKHVSNMEGGYASWVENELSVKKSDDAEL</sequence>
<dbReference type="InterPro" id="IPR036873">
    <property type="entry name" value="Rhodanese-like_dom_sf"/>
</dbReference>
<evidence type="ECO:0000259" key="1">
    <source>
        <dbReference type="PROSITE" id="PS50206"/>
    </source>
</evidence>
<protein>
    <recommendedName>
        <fullName evidence="1">Rhodanese domain-containing protein</fullName>
    </recommendedName>
</protein>
<dbReference type="EnsemblPlants" id="AUR62003355-RA">
    <property type="protein sequence ID" value="AUR62003355-RA:cds"/>
    <property type="gene ID" value="AUR62003355"/>
</dbReference>
<feature type="domain" description="Rhodanese" evidence="1">
    <location>
        <begin position="25"/>
        <end position="127"/>
    </location>
</feature>
<dbReference type="InterPro" id="IPR001763">
    <property type="entry name" value="Rhodanese-like_dom"/>
</dbReference>
<accession>A0A803KWE7</accession>
<proteinExistence type="predicted"/>
<dbReference type="Pfam" id="PF00581">
    <property type="entry name" value="Rhodanese"/>
    <property type="match status" value="1"/>
</dbReference>
<dbReference type="AlphaFoldDB" id="A0A803KWE7"/>
<dbReference type="Gramene" id="AUR62003355-RA">
    <property type="protein sequence ID" value="AUR62003355-RA:cds"/>
    <property type="gene ID" value="AUR62003355"/>
</dbReference>
<dbReference type="SMR" id="A0A803KWE7"/>
<dbReference type="PROSITE" id="PS50206">
    <property type="entry name" value="RHODANESE_3"/>
    <property type="match status" value="1"/>
</dbReference>
<keyword evidence="3" id="KW-1185">Reference proteome</keyword>
<reference evidence="2" key="2">
    <citation type="submission" date="2021-03" db="UniProtKB">
        <authorList>
            <consortium name="EnsemblPlants"/>
        </authorList>
    </citation>
    <scope>IDENTIFICATION</scope>
</reference>
<dbReference type="Gene3D" id="3.40.250.10">
    <property type="entry name" value="Rhodanese-like domain"/>
    <property type="match status" value="1"/>
</dbReference>
<evidence type="ECO:0000313" key="2">
    <source>
        <dbReference type="EnsemblPlants" id="AUR62003355-RA:cds"/>
    </source>
</evidence>
<evidence type="ECO:0000313" key="3">
    <source>
        <dbReference type="Proteomes" id="UP000596660"/>
    </source>
</evidence>
<dbReference type="CDD" id="cd00158">
    <property type="entry name" value="RHOD"/>
    <property type="match status" value="1"/>
</dbReference>
<organism evidence="2 3">
    <name type="scientific">Chenopodium quinoa</name>
    <name type="common">Quinoa</name>
    <dbReference type="NCBI Taxonomy" id="63459"/>
    <lineage>
        <taxon>Eukaryota</taxon>
        <taxon>Viridiplantae</taxon>
        <taxon>Streptophyta</taxon>
        <taxon>Embryophyta</taxon>
        <taxon>Tracheophyta</taxon>
        <taxon>Spermatophyta</taxon>
        <taxon>Magnoliopsida</taxon>
        <taxon>eudicotyledons</taxon>
        <taxon>Gunneridae</taxon>
        <taxon>Pentapetalae</taxon>
        <taxon>Caryophyllales</taxon>
        <taxon>Chenopodiaceae</taxon>
        <taxon>Chenopodioideae</taxon>
        <taxon>Atripliceae</taxon>
        <taxon>Chenopodium</taxon>
    </lineage>
</organism>
<dbReference type="OMA" id="CKKEDRI"/>
<dbReference type="Proteomes" id="UP000596660">
    <property type="component" value="Unplaced"/>
</dbReference>